<name>A0A0N5ARM5_9BILA</name>
<dbReference type="STRING" id="451379.A0A0N5ARM5"/>
<reference evidence="4" key="1">
    <citation type="submission" date="2017-02" db="UniProtKB">
        <authorList>
            <consortium name="WormBaseParasite"/>
        </authorList>
    </citation>
    <scope>IDENTIFICATION</scope>
</reference>
<dbReference type="GO" id="GO:0003729">
    <property type="term" value="F:mRNA binding"/>
    <property type="evidence" value="ECO:0007669"/>
    <property type="project" value="TreeGrafter"/>
</dbReference>
<feature type="coiled-coil region" evidence="1">
    <location>
        <begin position="188"/>
        <end position="215"/>
    </location>
</feature>
<keyword evidence="3" id="KW-1185">Reference proteome</keyword>
<evidence type="ECO:0000313" key="4">
    <source>
        <dbReference type="WBParaSite" id="SMUV_0000737701-mRNA-1"/>
    </source>
</evidence>
<dbReference type="PANTHER" id="PTHR31027">
    <property type="entry name" value="NUCLEAR SEGREGATION PROTEIN BFR1"/>
    <property type="match status" value="1"/>
</dbReference>
<keyword evidence="1" id="KW-0175">Coiled coil</keyword>
<protein>
    <submittedName>
        <fullName evidence="4">Lebercilin domain-containing protein</fullName>
    </submittedName>
</protein>
<evidence type="ECO:0000256" key="1">
    <source>
        <dbReference type="SAM" id="Coils"/>
    </source>
</evidence>
<sequence>MGREVIEEASCSSAPEPPKREEFERSLKEICDKIKNVSDEIMKNRQISNLKIERTFLQSEMDSIKKKLDARKPKLEKLKNERREKENMLTEMENSIIFKDEKKLRICLEKAQKEYESRSCISLREDQVLTKRLNILSQNLDLLCKYNIVNEEKRILLEMERKEREQQKILLKSKRSTADKLLDIRNRMEFCKRTIDRLSSQLKELLLTKNELIKNYESKVEAYSLWTEKKKKAIGNLQSVTGSKDGAYPETFPLSSHHKRRRDKEEEEVLEPFYEYKAACRRLISYLESLIAQTEDEENSTSNENESMVNKNDVFLNNEDDGNDSSEEFPPGFVTLRSNTSLPTELQNINMPFKSISVLSAFKKKFNKRSCKKPSQRINHMLCFIRLFNEIRVPIPADYQHVRKALEEVKLRLEACKEKTNIIVWEDSDYQKMTIPSLSSADSYWNGSADVSEVSSIDGNPLTQCSISKIGSCGRSLAKTEINTVRNSFTNLSLYDSDV</sequence>
<dbReference type="AlphaFoldDB" id="A0A0N5ARM5"/>
<dbReference type="GO" id="GO:1990904">
    <property type="term" value="C:ribonucleoprotein complex"/>
    <property type="evidence" value="ECO:0007669"/>
    <property type="project" value="TreeGrafter"/>
</dbReference>
<evidence type="ECO:0000313" key="3">
    <source>
        <dbReference type="Proteomes" id="UP000046393"/>
    </source>
</evidence>
<dbReference type="GO" id="GO:0008298">
    <property type="term" value="P:intracellular mRNA localization"/>
    <property type="evidence" value="ECO:0007669"/>
    <property type="project" value="TreeGrafter"/>
</dbReference>
<evidence type="ECO:0000256" key="2">
    <source>
        <dbReference type="SAM" id="MobiDB-lite"/>
    </source>
</evidence>
<dbReference type="GO" id="GO:0042175">
    <property type="term" value="C:nuclear outer membrane-endoplasmic reticulum membrane network"/>
    <property type="evidence" value="ECO:0007669"/>
    <property type="project" value="TreeGrafter"/>
</dbReference>
<feature type="region of interest" description="Disordered" evidence="2">
    <location>
        <begin position="1"/>
        <end position="22"/>
    </location>
</feature>
<proteinExistence type="predicted"/>
<organism evidence="3 4">
    <name type="scientific">Syphacia muris</name>
    <dbReference type="NCBI Taxonomy" id="451379"/>
    <lineage>
        <taxon>Eukaryota</taxon>
        <taxon>Metazoa</taxon>
        <taxon>Ecdysozoa</taxon>
        <taxon>Nematoda</taxon>
        <taxon>Chromadorea</taxon>
        <taxon>Rhabditida</taxon>
        <taxon>Spirurina</taxon>
        <taxon>Oxyuridomorpha</taxon>
        <taxon>Oxyuroidea</taxon>
        <taxon>Oxyuridae</taxon>
        <taxon>Syphacia</taxon>
    </lineage>
</organism>
<dbReference type="GO" id="GO:0005783">
    <property type="term" value="C:endoplasmic reticulum"/>
    <property type="evidence" value="ECO:0007669"/>
    <property type="project" value="TreeGrafter"/>
</dbReference>
<dbReference type="WBParaSite" id="SMUV_0000737701-mRNA-1">
    <property type="protein sequence ID" value="SMUV_0000737701-mRNA-1"/>
    <property type="gene ID" value="SMUV_0000737701"/>
</dbReference>
<dbReference type="InterPro" id="IPR039604">
    <property type="entry name" value="Bfr1"/>
</dbReference>
<feature type="compositionally biased region" description="Acidic residues" evidence="2">
    <location>
        <begin position="318"/>
        <end position="327"/>
    </location>
</feature>
<dbReference type="Proteomes" id="UP000046393">
    <property type="component" value="Unplaced"/>
</dbReference>
<accession>A0A0N5ARM5</accession>
<feature type="region of interest" description="Disordered" evidence="2">
    <location>
        <begin position="295"/>
        <end position="329"/>
    </location>
</feature>
<dbReference type="PANTHER" id="PTHR31027:SF2">
    <property type="entry name" value="LEBERCILIN DOMAIN-CONTAINING PROTEIN"/>
    <property type="match status" value="1"/>
</dbReference>